<protein>
    <submittedName>
        <fullName evidence="3">Candidate secreted effector</fullName>
    </submittedName>
</protein>
<evidence type="ECO:0000256" key="1">
    <source>
        <dbReference type="SAM" id="Coils"/>
    </source>
</evidence>
<dbReference type="Proteomes" id="UP000887563">
    <property type="component" value="Unplaced"/>
</dbReference>
<keyword evidence="1" id="KW-0175">Coiled coil</keyword>
<evidence type="ECO:0000313" key="3">
    <source>
        <dbReference type="WBParaSite" id="Minc3s00252g08611"/>
    </source>
</evidence>
<dbReference type="WBParaSite" id="Minc3s00252g08611">
    <property type="protein sequence ID" value="Minc3s00252g08611"/>
    <property type="gene ID" value="Minc3s00252g08611"/>
</dbReference>
<evidence type="ECO:0000313" key="2">
    <source>
        <dbReference type="Proteomes" id="UP000887563"/>
    </source>
</evidence>
<accession>A0A914L3C3</accession>
<reference evidence="3" key="1">
    <citation type="submission" date="2022-11" db="UniProtKB">
        <authorList>
            <consortium name="WormBaseParasite"/>
        </authorList>
    </citation>
    <scope>IDENTIFICATION</scope>
</reference>
<feature type="coiled-coil region" evidence="1">
    <location>
        <begin position="27"/>
        <end position="61"/>
    </location>
</feature>
<proteinExistence type="predicted"/>
<dbReference type="AlphaFoldDB" id="A0A914L3C3"/>
<name>A0A914L3C3_MELIC</name>
<organism evidence="2 3">
    <name type="scientific">Meloidogyne incognita</name>
    <name type="common">Southern root-knot nematode worm</name>
    <name type="synonym">Oxyuris incognita</name>
    <dbReference type="NCBI Taxonomy" id="6306"/>
    <lineage>
        <taxon>Eukaryota</taxon>
        <taxon>Metazoa</taxon>
        <taxon>Ecdysozoa</taxon>
        <taxon>Nematoda</taxon>
        <taxon>Chromadorea</taxon>
        <taxon>Rhabditida</taxon>
        <taxon>Tylenchina</taxon>
        <taxon>Tylenchomorpha</taxon>
        <taxon>Tylenchoidea</taxon>
        <taxon>Meloidogynidae</taxon>
        <taxon>Meloidogyninae</taxon>
        <taxon>Meloidogyne</taxon>
        <taxon>Meloidogyne incognita group</taxon>
    </lineage>
</organism>
<keyword evidence="2" id="KW-1185">Reference proteome</keyword>
<sequence>MSEGSSNSDFDFVQIVDNNDFDIQTKLNNLLIEFNEEKEKNAKLEEKNNFLEKQMDEMSVFFEKKIGKLTNKLEQLSKSCKRAHQIKIISVWQNHLSEI</sequence>